<proteinExistence type="predicted"/>
<dbReference type="GeneID" id="13449810"/>
<dbReference type="InterPro" id="IPR011009">
    <property type="entry name" value="Kinase-like_dom_sf"/>
</dbReference>
<dbReference type="RefSeq" id="XP_003873602.1">
    <property type="nucleotide sequence ID" value="XM_003873553.1"/>
</dbReference>
<evidence type="ECO:0000259" key="10">
    <source>
        <dbReference type="PROSITE" id="PS50011"/>
    </source>
</evidence>
<evidence type="ECO:0000313" key="11">
    <source>
        <dbReference type="EMBL" id="CBZ25094.1"/>
    </source>
</evidence>
<evidence type="ECO:0000256" key="2">
    <source>
        <dbReference type="ARBA" id="ARBA00022527"/>
    </source>
</evidence>
<dbReference type="GO" id="GO:0005524">
    <property type="term" value="F:ATP binding"/>
    <property type="evidence" value="ECO:0007669"/>
    <property type="project" value="UniProtKB-KW"/>
</dbReference>
<evidence type="ECO:0000256" key="9">
    <source>
        <dbReference type="SAM" id="MobiDB-lite"/>
    </source>
</evidence>
<keyword evidence="4" id="KW-0547">Nucleotide-binding</keyword>
<comment type="catalytic activity">
    <reaction evidence="7">
        <text>L-threonyl-[protein] + ATP = O-phospho-L-threonyl-[protein] + ADP + H(+)</text>
        <dbReference type="Rhea" id="RHEA:46608"/>
        <dbReference type="Rhea" id="RHEA-COMP:11060"/>
        <dbReference type="Rhea" id="RHEA-COMP:11605"/>
        <dbReference type="ChEBI" id="CHEBI:15378"/>
        <dbReference type="ChEBI" id="CHEBI:30013"/>
        <dbReference type="ChEBI" id="CHEBI:30616"/>
        <dbReference type="ChEBI" id="CHEBI:61977"/>
        <dbReference type="ChEBI" id="CHEBI:456216"/>
        <dbReference type="EC" id="2.7.11.1"/>
    </reaction>
</comment>
<feature type="region of interest" description="Disordered" evidence="9">
    <location>
        <begin position="584"/>
        <end position="656"/>
    </location>
</feature>
<evidence type="ECO:0000313" key="12">
    <source>
        <dbReference type="Proteomes" id="UP000007259"/>
    </source>
</evidence>
<keyword evidence="6" id="KW-0067">ATP-binding</keyword>
<dbReference type="OrthoDB" id="2018507at2759"/>
<feature type="domain" description="Protein kinase" evidence="10">
    <location>
        <begin position="61"/>
        <end position="340"/>
    </location>
</feature>
<keyword evidence="12" id="KW-1185">Reference proteome</keyword>
<feature type="region of interest" description="Disordered" evidence="9">
    <location>
        <begin position="1"/>
        <end position="24"/>
    </location>
</feature>
<dbReference type="VEuPathDB" id="TriTrypDB:LmxM.15.0770"/>
<dbReference type="KEGG" id="lmi:LMXM_15_0770"/>
<dbReference type="Gene3D" id="1.10.510.10">
    <property type="entry name" value="Transferase(Phosphotransferase) domain 1"/>
    <property type="match status" value="1"/>
</dbReference>
<dbReference type="Proteomes" id="UP000007259">
    <property type="component" value="Chromosome 15"/>
</dbReference>
<keyword evidence="5" id="KW-0418">Kinase</keyword>
<dbReference type="EMBL" id="FR799568">
    <property type="protein sequence ID" value="CBZ25094.1"/>
    <property type="molecule type" value="Genomic_DNA"/>
</dbReference>
<dbReference type="PANTHER" id="PTHR22967:SF57">
    <property type="entry name" value="AUXILIN, ISOFORM A-RELATED"/>
    <property type="match status" value="1"/>
</dbReference>
<dbReference type="InterPro" id="IPR000719">
    <property type="entry name" value="Prot_kinase_dom"/>
</dbReference>
<feature type="region of interest" description="Disordered" evidence="9">
    <location>
        <begin position="526"/>
        <end position="556"/>
    </location>
</feature>
<reference evidence="11 12" key="1">
    <citation type="journal article" date="2011" name="Genome Res.">
        <title>Chromosome and gene copy number variation allow major structural change between species and strains of Leishmania.</title>
        <authorList>
            <person name="Rogers M.B."/>
            <person name="Hilley J.D."/>
            <person name="Dickens N.J."/>
            <person name="Wilkes J."/>
            <person name="Bates P.A."/>
            <person name="Depledge D.P."/>
            <person name="Harris D."/>
            <person name="Her Y."/>
            <person name="Herzyk P."/>
            <person name="Imamura H."/>
            <person name="Otto T.D."/>
            <person name="Sanders M."/>
            <person name="Seeger K."/>
            <person name="Dujardin J.C."/>
            <person name="Berriman M."/>
            <person name="Smith D.F."/>
            <person name="Hertz-Fowler C."/>
            <person name="Mottram J.C."/>
        </authorList>
    </citation>
    <scope>NUCLEOTIDE SEQUENCE [LARGE SCALE GENOMIC DNA]</scope>
    <source>
        <strain evidence="11 12">MHOM/GT/2001/U1103</strain>
    </source>
</reference>
<dbReference type="EC" id="2.7.11.1" evidence="1"/>
<organism evidence="11 12">
    <name type="scientific">Leishmania mexicana (strain MHOM/GT/2001/U1103)</name>
    <dbReference type="NCBI Taxonomy" id="929439"/>
    <lineage>
        <taxon>Eukaryota</taxon>
        <taxon>Discoba</taxon>
        <taxon>Euglenozoa</taxon>
        <taxon>Kinetoplastea</taxon>
        <taxon>Metakinetoplastina</taxon>
        <taxon>Trypanosomatida</taxon>
        <taxon>Trypanosomatidae</taxon>
        <taxon>Leishmaniinae</taxon>
        <taxon>Leishmania</taxon>
    </lineage>
</organism>
<feature type="compositionally biased region" description="Basic and acidic residues" evidence="9">
    <location>
        <begin position="646"/>
        <end position="656"/>
    </location>
</feature>
<dbReference type="AlphaFoldDB" id="E9AQ75"/>
<dbReference type="FunFam" id="1.10.510.10:FF:001563">
    <property type="entry name" value="Protein kinase, putative"/>
    <property type="match status" value="1"/>
</dbReference>
<evidence type="ECO:0000256" key="3">
    <source>
        <dbReference type="ARBA" id="ARBA00022679"/>
    </source>
</evidence>
<evidence type="ECO:0000256" key="5">
    <source>
        <dbReference type="ARBA" id="ARBA00022777"/>
    </source>
</evidence>
<accession>E9AQ75</accession>
<dbReference type="InterPro" id="IPR008266">
    <property type="entry name" value="Tyr_kinase_AS"/>
</dbReference>
<evidence type="ECO:0000256" key="1">
    <source>
        <dbReference type="ARBA" id="ARBA00012513"/>
    </source>
</evidence>
<dbReference type="OMA" id="EMADPWS"/>
<gene>
    <name evidence="11" type="ORF">LMXM_15_0770</name>
</gene>
<protein>
    <recommendedName>
        <fullName evidence="1">non-specific serine/threonine protein kinase</fullName>
        <ecNumber evidence="1">2.7.11.1</ecNumber>
    </recommendedName>
</protein>
<dbReference type="PhylomeDB" id="E9AQ75"/>
<dbReference type="PANTHER" id="PTHR22967">
    <property type="entry name" value="SERINE/THREONINE PROTEIN KINASE"/>
    <property type="match status" value="1"/>
</dbReference>
<evidence type="ECO:0000256" key="6">
    <source>
        <dbReference type="ARBA" id="ARBA00022840"/>
    </source>
</evidence>
<dbReference type="Pfam" id="PF00069">
    <property type="entry name" value="Pkinase"/>
    <property type="match status" value="1"/>
</dbReference>
<keyword evidence="2" id="KW-0723">Serine/threonine-protein kinase</keyword>
<keyword evidence="3" id="KW-0808">Transferase</keyword>
<feature type="region of interest" description="Disordered" evidence="9">
    <location>
        <begin position="466"/>
        <end position="495"/>
    </location>
</feature>
<evidence type="ECO:0000256" key="7">
    <source>
        <dbReference type="ARBA" id="ARBA00047899"/>
    </source>
</evidence>
<feature type="compositionally biased region" description="Low complexity" evidence="9">
    <location>
        <begin position="587"/>
        <end position="609"/>
    </location>
</feature>
<dbReference type="SUPFAM" id="SSF56112">
    <property type="entry name" value="Protein kinase-like (PK-like)"/>
    <property type="match status" value="1"/>
</dbReference>
<sequence>MNFLGGSLRSGGGHRRDKGFSAKNKVQQYHGDGSEWIILVGRPFRVLQKIGDVPPPYMVGRQRCMKYGEGGSSYVYLVENTNHLPEFPRHLALKRSFFAVDQVTEAHKEVEIVSHVEDKNISRVFHSEISRSEGRLGVSIAMEYCSNNLYRRIRSSAGAGLGTRLTEAEICHVMFAVTSALGYLHTQQPPITHRDIRPENILINNKYAGPAAYKLTNFGNATTEAYQCETREEANMAIADIQMHTNPAFRAPEMADPWSKKRICEKTDMWAMGVLLYYMMYLCLPFDPSTTIGKEKWVVTFPSQTMTSYTTSLRVMVEHLLDPDPYSRWDIFALTNYMRFDEDCSRHLGTFCFTKTEWPEGWEEQDVKVLGRAPPPKAPPVSYHEPGHEQLDTRGVNTQGSLHGHISTHQPLNDRGNARDGAVADGDAVQEAMIVLGGDPEDDDPAVAEYRHKIIVEQEEAWRRAKAAAGLRDSPPMDPPESSAAPAPTGASNGVEKDVFDDLFASASPTVPPVSQAPTVMTPSVQLPIHRPPEKDPFSTSDLFSTSAPQPNPSYPMMNTYGQAPQQQIAMGCWGSGAPVMGGGGYPMQQPQNPQQAPWGPGVNNANNYAPPPPPPQQFTNFLAAGPGQQPSQQPETRQPRTARAAPKDPFADLFN</sequence>
<evidence type="ECO:0000256" key="8">
    <source>
        <dbReference type="ARBA" id="ARBA00048679"/>
    </source>
</evidence>
<feature type="compositionally biased region" description="Polar residues" evidence="9">
    <location>
        <begin position="538"/>
        <end position="549"/>
    </location>
</feature>
<evidence type="ECO:0000256" key="4">
    <source>
        <dbReference type="ARBA" id="ARBA00022741"/>
    </source>
</evidence>
<name>E9AQ75_LEIMU</name>
<dbReference type="SMART" id="SM00220">
    <property type="entry name" value="S_TKc"/>
    <property type="match status" value="1"/>
</dbReference>
<comment type="catalytic activity">
    <reaction evidence="8">
        <text>L-seryl-[protein] + ATP = O-phospho-L-seryl-[protein] + ADP + H(+)</text>
        <dbReference type="Rhea" id="RHEA:17989"/>
        <dbReference type="Rhea" id="RHEA-COMP:9863"/>
        <dbReference type="Rhea" id="RHEA-COMP:11604"/>
        <dbReference type="ChEBI" id="CHEBI:15378"/>
        <dbReference type="ChEBI" id="CHEBI:29999"/>
        <dbReference type="ChEBI" id="CHEBI:30616"/>
        <dbReference type="ChEBI" id="CHEBI:83421"/>
        <dbReference type="ChEBI" id="CHEBI:456216"/>
        <dbReference type="EC" id="2.7.11.1"/>
    </reaction>
</comment>
<dbReference type="PROSITE" id="PS50011">
    <property type="entry name" value="PROTEIN_KINASE_DOM"/>
    <property type="match status" value="1"/>
</dbReference>
<dbReference type="PROSITE" id="PS00109">
    <property type="entry name" value="PROTEIN_KINASE_TYR"/>
    <property type="match status" value="1"/>
</dbReference>
<feature type="compositionally biased region" description="Low complexity" evidence="9">
    <location>
        <begin position="626"/>
        <end position="635"/>
    </location>
</feature>
<dbReference type="GO" id="GO:0005737">
    <property type="term" value="C:cytoplasm"/>
    <property type="evidence" value="ECO:0007669"/>
    <property type="project" value="TreeGrafter"/>
</dbReference>
<dbReference type="GO" id="GO:0004674">
    <property type="term" value="F:protein serine/threonine kinase activity"/>
    <property type="evidence" value="ECO:0007669"/>
    <property type="project" value="UniProtKB-KW"/>
</dbReference>